<feature type="region of interest" description="Disordered" evidence="1">
    <location>
        <begin position="1"/>
        <end position="39"/>
    </location>
</feature>
<evidence type="ECO:0000313" key="2">
    <source>
        <dbReference type="EMBL" id="GIL75080.1"/>
    </source>
</evidence>
<evidence type="ECO:0000313" key="3">
    <source>
        <dbReference type="EMBL" id="GIM02956.1"/>
    </source>
</evidence>
<evidence type="ECO:0000313" key="5">
    <source>
        <dbReference type="Proteomes" id="UP000747110"/>
    </source>
</evidence>
<dbReference type="Proteomes" id="UP000747110">
    <property type="component" value="Unassembled WGS sequence"/>
</dbReference>
<evidence type="ECO:0000313" key="4">
    <source>
        <dbReference type="Proteomes" id="UP000722791"/>
    </source>
</evidence>
<feature type="region of interest" description="Disordered" evidence="1">
    <location>
        <begin position="132"/>
        <end position="157"/>
    </location>
</feature>
<organism evidence="3 4">
    <name type="scientific">Volvox reticuliferus</name>
    <dbReference type="NCBI Taxonomy" id="1737510"/>
    <lineage>
        <taxon>Eukaryota</taxon>
        <taxon>Viridiplantae</taxon>
        <taxon>Chlorophyta</taxon>
        <taxon>core chlorophytes</taxon>
        <taxon>Chlorophyceae</taxon>
        <taxon>CS clade</taxon>
        <taxon>Chlamydomonadales</taxon>
        <taxon>Volvocaceae</taxon>
        <taxon>Volvox</taxon>
    </lineage>
</organism>
<dbReference type="EMBL" id="BNCP01000007">
    <property type="protein sequence ID" value="GIL75080.1"/>
    <property type="molecule type" value="Genomic_DNA"/>
</dbReference>
<reference evidence="3" key="1">
    <citation type="journal article" date="2021" name="Proc. Natl. Acad. Sci. U.S.A.">
        <title>Three genomes in the algal genus Volvox reveal the fate of a haploid sex-determining region after a transition to homothallism.</title>
        <authorList>
            <person name="Yamamoto K."/>
            <person name="Hamaji T."/>
            <person name="Kawai-Toyooka H."/>
            <person name="Matsuzaki R."/>
            <person name="Takahashi F."/>
            <person name="Nishimura Y."/>
            <person name="Kawachi M."/>
            <person name="Noguchi H."/>
            <person name="Minakuchi Y."/>
            <person name="Umen J.G."/>
            <person name="Toyoda A."/>
            <person name="Nozaki H."/>
        </authorList>
    </citation>
    <scope>NUCLEOTIDE SEQUENCE</scope>
    <source>
        <strain evidence="3">NIES-3785</strain>
        <strain evidence="2">NIES-3786</strain>
    </source>
</reference>
<dbReference type="OrthoDB" id="10265785at2759"/>
<protein>
    <submittedName>
        <fullName evidence="3">Uncharacterized protein</fullName>
    </submittedName>
</protein>
<dbReference type="AlphaFoldDB" id="A0A8J4LMH7"/>
<evidence type="ECO:0000256" key="1">
    <source>
        <dbReference type="SAM" id="MobiDB-lite"/>
    </source>
</evidence>
<keyword evidence="5" id="KW-1185">Reference proteome</keyword>
<name>A0A8J4LMH7_9CHLO</name>
<proteinExistence type="predicted"/>
<feature type="compositionally biased region" description="Acidic residues" evidence="1">
    <location>
        <begin position="137"/>
        <end position="157"/>
    </location>
</feature>
<dbReference type="Proteomes" id="UP000722791">
    <property type="component" value="Unassembled WGS sequence"/>
</dbReference>
<accession>A0A8J4LMH7</accession>
<comment type="caution">
    <text evidence="3">The sequence shown here is derived from an EMBL/GenBank/DDBJ whole genome shotgun (WGS) entry which is preliminary data.</text>
</comment>
<dbReference type="EMBL" id="BNCQ01000013">
    <property type="protein sequence ID" value="GIM02956.1"/>
    <property type="molecule type" value="Genomic_DNA"/>
</dbReference>
<sequence>MSVGLSGHALPWANPPPSEVRDEQEQDQTTQATGNFQNDKFEFPKLDALGVAVGGRIEVKWLVEPDGEEAYFRWWGATIVGPSNQPDVERPAAPVYELLYDAHGDFEQERSHVVFIGEHKMHQLEETDELTWRREGDEWDDGCDEDEGSEDAEAEMEEGIRTDGDVLYTMADVKRMVQEDLAGQDLDELERQALQSLEPSKRIAVAAEFRDFADNLSEFLRERCGQDGVVTADDIKVFMESRAKKRRI</sequence>
<gene>
    <name evidence="2" type="ORF">Vretifemale_4934</name>
    <name evidence="3" type="ORF">Vretimale_7775</name>
</gene>